<dbReference type="EMBL" id="JBHYTS010000003">
    <property type="protein sequence ID" value="MFE1749667.1"/>
    <property type="molecule type" value="Genomic_DNA"/>
</dbReference>
<accession>A0ABW6GZ83</accession>
<feature type="region of interest" description="Disordered" evidence="1">
    <location>
        <begin position="58"/>
        <end position="77"/>
    </location>
</feature>
<evidence type="ECO:0008006" key="5">
    <source>
        <dbReference type="Google" id="ProtNLM"/>
    </source>
</evidence>
<evidence type="ECO:0000256" key="1">
    <source>
        <dbReference type="SAM" id="MobiDB-lite"/>
    </source>
</evidence>
<dbReference type="PROSITE" id="PS51257">
    <property type="entry name" value="PROKAR_LIPOPROTEIN"/>
    <property type="match status" value="1"/>
</dbReference>
<feature type="chain" id="PRO_5045340714" description="PknH-like extracellular domain-containing protein" evidence="2">
    <location>
        <begin position="24"/>
        <end position="245"/>
    </location>
</feature>
<feature type="signal peptide" evidence="2">
    <location>
        <begin position="1"/>
        <end position="23"/>
    </location>
</feature>
<evidence type="ECO:0000313" key="4">
    <source>
        <dbReference type="Proteomes" id="UP001599756"/>
    </source>
</evidence>
<evidence type="ECO:0000256" key="2">
    <source>
        <dbReference type="SAM" id="SignalP"/>
    </source>
</evidence>
<name>A0ABW6GZ83_9ACTN</name>
<keyword evidence="4" id="KW-1185">Reference proteome</keyword>
<protein>
    <recommendedName>
        <fullName evidence="5">PknH-like extracellular domain-containing protein</fullName>
    </recommendedName>
</protein>
<evidence type="ECO:0000313" key="3">
    <source>
        <dbReference type="EMBL" id="MFE1749667.1"/>
    </source>
</evidence>
<feature type="compositionally biased region" description="Low complexity" evidence="1">
    <location>
        <begin position="62"/>
        <end position="73"/>
    </location>
</feature>
<sequence>MRTATVTRLAAGVLTMASAAACASGVQPLAADKAKFLRPMSAAQLRTHLLPAVLPKGWTSQADPADPGPGSAAKGEPHCAFLDGGDVADAGATDAVASATASFGGGHSAGGGVMAGGETLYSFSGEGAAQAMVRIRQLAAQCAKVVTPALGSVSSTARFAAVSGPHLGDDSIRVRATTTWSNHAREVQHDDALVVRESNTLIVIWCVPATQAEVDMVLSFIPEAVAQVRSQHPAPVDAAHRAAGG</sequence>
<organism evidence="3 4">
    <name type="scientific">Streptomyces anandii</name>
    <dbReference type="NCBI Taxonomy" id="285454"/>
    <lineage>
        <taxon>Bacteria</taxon>
        <taxon>Bacillati</taxon>
        <taxon>Actinomycetota</taxon>
        <taxon>Actinomycetes</taxon>
        <taxon>Kitasatosporales</taxon>
        <taxon>Streptomycetaceae</taxon>
        <taxon>Streptomyces</taxon>
    </lineage>
</organism>
<keyword evidence="2" id="KW-0732">Signal</keyword>
<gene>
    <name evidence="3" type="ORF">ACFW88_03765</name>
</gene>
<proteinExistence type="predicted"/>
<reference evidence="3 4" key="1">
    <citation type="submission" date="2024-09" db="EMBL/GenBank/DDBJ databases">
        <title>The Natural Products Discovery Center: Release of the First 8490 Sequenced Strains for Exploring Actinobacteria Biosynthetic Diversity.</title>
        <authorList>
            <person name="Kalkreuter E."/>
            <person name="Kautsar S.A."/>
            <person name="Yang D."/>
            <person name="Bader C.D."/>
            <person name="Teijaro C.N."/>
            <person name="Fluegel L."/>
            <person name="Davis C.M."/>
            <person name="Simpson J.R."/>
            <person name="Lauterbach L."/>
            <person name="Steele A.D."/>
            <person name="Gui C."/>
            <person name="Meng S."/>
            <person name="Li G."/>
            <person name="Viehrig K."/>
            <person name="Ye F."/>
            <person name="Su P."/>
            <person name="Kiefer A.F."/>
            <person name="Nichols A."/>
            <person name="Cepeda A.J."/>
            <person name="Yan W."/>
            <person name="Fan B."/>
            <person name="Jiang Y."/>
            <person name="Adhikari A."/>
            <person name="Zheng C.-J."/>
            <person name="Schuster L."/>
            <person name="Cowan T.M."/>
            <person name="Smanski M.J."/>
            <person name="Chevrette M.G."/>
            <person name="De Carvalho L.P.S."/>
            <person name="Shen B."/>
        </authorList>
    </citation>
    <scope>NUCLEOTIDE SEQUENCE [LARGE SCALE GENOMIC DNA]</scope>
    <source>
        <strain evidence="3 4">NPDC059500</strain>
    </source>
</reference>
<comment type="caution">
    <text evidence="3">The sequence shown here is derived from an EMBL/GenBank/DDBJ whole genome shotgun (WGS) entry which is preliminary data.</text>
</comment>
<dbReference type="RefSeq" id="WP_381799380.1">
    <property type="nucleotide sequence ID" value="NZ_JBHYTS010000003.1"/>
</dbReference>
<dbReference type="Proteomes" id="UP001599756">
    <property type="component" value="Unassembled WGS sequence"/>
</dbReference>